<comment type="caution">
    <text evidence="1">The sequence shown here is derived from an EMBL/GenBank/DDBJ whole genome shotgun (WGS) entry which is preliminary data.</text>
</comment>
<gene>
    <name evidence="1" type="ORF">AVEN_72137_1</name>
</gene>
<dbReference type="Proteomes" id="UP000499080">
    <property type="component" value="Unassembled WGS sequence"/>
</dbReference>
<evidence type="ECO:0000313" key="1">
    <source>
        <dbReference type="EMBL" id="GBM89838.1"/>
    </source>
</evidence>
<proteinExistence type="predicted"/>
<name>A0A4Y2JK43_ARAVE</name>
<protein>
    <submittedName>
        <fullName evidence="1">Uncharacterized protein</fullName>
    </submittedName>
</protein>
<keyword evidence="2" id="KW-1185">Reference proteome</keyword>
<evidence type="ECO:0000313" key="2">
    <source>
        <dbReference type="Proteomes" id="UP000499080"/>
    </source>
</evidence>
<reference evidence="1 2" key="1">
    <citation type="journal article" date="2019" name="Sci. Rep.">
        <title>Orb-weaving spider Araneus ventricosus genome elucidates the spidroin gene catalogue.</title>
        <authorList>
            <person name="Kono N."/>
            <person name="Nakamura H."/>
            <person name="Ohtoshi R."/>
            <person name="Moran D.A.P."/>
            <person name="Shinohara A."/>
            <person name="Yoshida Y."/>
            <person name="Fujiwara M."/>
            <person name="Mori M."/>
            <person name="Tomita M."/>
            <person name="Arakawa K."/>
        </authorList>
    </citation>
    <scope>NUCLEOTIDE SEQUENCE [LARGE SCALE GENOMIC DNA]</scope>
</reference>
<accession>A0A4Y2JK43</accession>
<dbReference type="EMBL" id="BGPR01003578">
    <property type="protein sequence ID" value="GBM89838.1"/>
    <property type="molecule type" value="Genomic_DNA"/>
</dbReference>
<sequence>MRSYTYYMTVTSHELTPLNKFQPVSRQIVIIGLRHAATGEHEVEGERYGFYPPAALFKNSQTDVLLSSELHPVIGRTARDFLGFLPRESPLKVHQKKQPTPICWRYVRLLLRMRQGYFD</sequence>
<organism evidence="1 2">
    <name type="scientific">Araneus ventricosus</name>
    <name type="common">Orbweaver spider</name>
    <name type="synonym">Epeira ventricosa</name>
    <dbReference type="NCBI Taxonomy" id="182803"/>
    <lineage>
        <taxon>Eukaryota</taxon>
        <taxon>Metazoa</taxon>
        <taxon>Ecdysozoa</taxon>
        <taxon>Arthropoda</taxon>
        <taxon>Chelicerata</taxon>
        <taxon>Arachnida</taxon>
        <taxon>Araneae</taxon>
        <taxon>Araneomorphae</taxon>
        <taxon>Entelegynae</taxon>
        <taxon>Araneoidea</taxon>
        <taxon>Araneidae</taxon>
        <taxon>Araneus</taxon>
    </lineage>
</organism>
<dbReference type="AlphaFoldDB" id="A0A4Y2JK43"/>